<reference evidence="1 2" key="1">
    <citation type="submission" date="2014-06" db="EMBL/GenBank/DDBJ databases">
        <authorList>
            <person name="Swart Estienne"/>
        </authorList>
    </citation>
    <scope>NUCLEOTIDE SEQUENCE [LARGE SCALE GENOMIC DNA]</scope>
    <source>
        <strain evidence="1 2">130c</strain>
    </source>
</reference>
<organism evidence="1 2">
    <name type="scientific">Stylonychia lemnae</name>
    <name type="common">Ciliate</name>
    <dbReference type="NCBI Taxonomy" id="5949"/>
    <lineage>
        <taxon>Eukaryota</taxon>
        <taxon>Sar</taxon>
        <taxon>Alveolata</taxon>
        <taxon>Ciliophora</taxon>
        <taxon>Intramacronucleata</taxon>
        <taxon>Spirotrichea</taxon>
        <taxon>Stichotrichia</taxon>
        <taxon>Sporadotrichida</taxon>
        <taxon>Oxytrichidae</taxon>
        <taxon>Stylonychinae</taxon>
        <taxon>Stylonychia</taxon>
    </lineage>
</organism>
<protein>
    <submittedName>
        <fullName evidence="1">Uncharacterized protein</fullName>
    </submittedName>
</protein>
<accession>A0A078A6L9</accession>
<name>A0A078A6L9_STYLE</name>
<evidence type="ECO:0000313" key="1">
    <source>
        <dbReference type="EMBL" id="CDW77880.1"/>
    </source>
</evidence>
<gene>
    <name evidence="1" type="primary">Contig3524.g3763</name>
    <name evidence="1" type="ORF">STYLEM_6847</name>
</gene>
<sequence>MAGQQDGSIQLFSLSKPSFSQTFRINQFIAIFDICFIAQKQNEQTYAVGDVFEGISIIKMIKKGDFAFKLIEDPQRLIYKGYCYSFILIKQNTLAFTCLIDSKRYLKIYNIELKKEIHSMGLQSWSYLYAIDGFLFRVQSFWRQKTNLGEHETEG</sequence>
<dbReference type="Proteomes" id="UP000039865">
    <property type="component" value="Unassembled WGS sequence"/>
</dbReference>
<proteinExistence type="predicted"/>
<evidence type="ECO:0000313" key="2">
    <source>
        <dbReference type="Proteomes" id="UP000039865"/>
    </source>
</evidence>
<keyword evidence="2" id="KW-1185">Reference proteome</keyword>
<dbReference type="InParanoid" id="A0A078A6L9"/>
<dbReference type="EMBL" id="CCKQ01006562">
    <property type="protein sequence ID" value="CDW77880.1"/>
    <property type="molecule type" value="Genomic_DNA"/>
</dbReference>
<dbReference type="AlphaFoldDB" id="A0A078A6L9"/>